<reference evidence="1 2" key="1">
    <citation type="submission" date="2022-11" db="EMBL/GenBank/DDBJ databases">
        <title>Study of microbial diversity in lake waters.</title>
        <authorList>
            <person name="Zhang J."/>
        </authorList>
    </citation>
    <scope>NUCLEOTIDE SEQUENCE [LARGE SCALE GENOMIC DNA]</scope>
    <source>
        <strain evidence="1 2">DT12</strain>
    </source>
</reference>
<dbReference type="EMBL" id="JAPMLT010000007">
    <property type="protein sequence ID" value="MCX7570779.1"/>
    <property type="molecule type" value="Genomic_DNA"/>
</dbReference>
<name>A0ABT3X1K5_9BACL</name>
<evidence type="ECO:0000313" key="1">
    <source>
        <dbReference type="EMBL" id="MCX7570779.1"/>
    </source>
</evidence>
<dbReference type="Proteomes" id="UP001208017">
    <property type="component" value="Unassembled WGS sequence"/>
</dbReference>
<proteinExistence type="predicted"/>
<keyword evidence="2" id="KW-1185">Reference proteome</keyword>
<organism evidence="1 2">
    <name type="scientific">Tumebacillus lacus</name>
    <dbReference type="NCBI Taxonomy" id="2995335"/>
    <lineage>
        <taxon>Bacteria</taxon>
        <taxon>Bacillati</taxon>
        <taxon>Bacillota</taxon>
        <taxon>Bacilli</taxon>
        <taxon>Bacillales</taxon>
        <taxon>Alicyclobacillaceae</taxon>
        <taxon>Tumebacillus</taxon>
    </lineage>
</organism>
<protein>
    <submittedName>
        <fullName evidence="1">Uncharacterized protein</fullName>
    </submittedName>
</protein>
<gene>
    <name evidence="1" type="ORF">OS242_12500</name>
</gene>
<sequence length="42" mass="4557">MNTTLTTPEVKVNPKLLKLQRLAGALPTNGAAQKILAELRSR</sequence>
<evidence type="ECO:0000313" key="2">
    <source>
        <dbReference type="Proteomes" id="UP001208017"/>
    </source>
</evidence>
<comment type="caution">
    <text evidence="1">The sequence shown here is derived from an EMBL/GenBank/DDBJ whole genome shotgun (WGS) entry which is preliminary data.</text>
</comment>
<accession>A0ABT3X1K5</accession>
<dbReference type="RefSeq" id="WP_267152032.1">
    <property type="nucleotide sequence ID" value="NZ_JAPMLT010000007.1"/>
</dbReference>